<dbReference type="Proteomes" id="UP000008152">
    <property type="component" value="Chromosome I"/>
</dbReference>
<evidence type="ECO:0000256" key="1">
    <source>
        <dbReference type="ARBA" id="ARBA00022679"/>
    </source>
</evidence>
<accession>A7MVT0</accession>
<dbReference type="SUPFAM" id="SSF55729">
    <property type="entry name" value="Acyl-CoA N-acyltransferases (Nat)"/>
    <property type="match status" value="1"/>
</dbReference>
<evidence type="ECO:0000259" key="3">
    <source>
        <dbReference type="PROSITE" id="PS51186"/>
    </source>
</evidence>
<evidence type="ECO:0000313" key="4">
    <source>
        <dbReference type="EMBL" id="ABU71154.1"/>
    </source>
</evidence>
<protein>
    <recommendedName>
        <fullName evidence="3">N-acetyltransferase domain-containing protein</fullName>
    </recommendedName>
</protein>
<name>A7MVT0_VIBC1</name>
<dbReference type="EMBL" id="CP000789">
    <property type="protein sequence ID" value="ABU71154.1"/>
    <property type="molecule type" value="Genomic_DNA"/>
</dbReference>
<dbReference type="PANTHER" id="PTHR43800:SF1">
    <property type="entry name" value="PEPTIDYL-LYSINE N-ACETYLTRANSFERASE YJAB"/>
    <property type="match status" value="1"/>
</dbReference>
<dbReference type="AlphaFoldDB" id="A7MVT0"/>
<dbReference type="PANTHER" id="PTHR43800">
    <property type="entry name" value="PEPTIDYL-LYSINE N-ACETYLTRANSFERASE YJAB"/>
    <property type="match status" value="1"/>
</dbReference>
<reference evidence="4 5" key="1">
    <citation type="submission" date="2007-08" db="EMBL/GenBank/DDBJ databases">
        <authorList>
            <consortium name="The Vibrio harveyi Genome Sequencing Project"/>
            <person name="Bassler B."/>
            <person name="Clifton S.W."/>
            <person name="Fulton L."/>
            <person name="Delehaunty K."/>
            <person name="Fronick C."/>
            <person name="Harrison M."/>
            <person name="Markivic C."/>
            <person name="Fulton R."/>
            <person name="Tin-Wollam A.-M."/>
            <person name="Shah N."/>
            <person name="Pepin K."/>
            <person name="Nash W."/>
            <person name="Thiruvilangam P."/>
            <person name="Bhonagiri V."/>
            <person name="Waters C."/>
            <person name="Tu K.C."/>
            <person name="Irgon J."/>
            <person name="Wilson R.K."/>
        </authorList>
    </citation>
    <scope>NUCLEOTIDE SEQUENCE [LARGE SCALE GENOMIC DNA]</scope>
    <source>
        <strain evidence="5">ATCC BAA-1116 / BB120</strain>
    </source>
</reference>
<dbReference type="CDD" id="cd04301">
    <property type="entry name" value="NAT_SF"/>
    <property type="match status" value="1"/>
</dbReference>
<dbReference type="Gene3D" id="3.40.630.30">
    <property type="match status" value="1"/>
</dbReference>
<organism evidence="4 5">
    <name type="scientific">Vibrio campbellii (strain ATCC BAA-1116)</name>
    <dbReference type="NCBI Taxonomy" id="2902295"/>
    <lineage>
        <taxon>Bacteria</taxon>
        <taxon>Pseudomonadati</taxon>
        <taxon>Pseudomonadota</taxon>
        <taxon>Gammaproteobacteria</taxon>
        <taxon>Vibrionales</taxon>
        <taxon>Vibrionaceae</taxon>
        <taxon>Vibrio</taxon>
    </lineage>
</organism>
<gene>
    <name evidence="4" type="ordered locus">VIBHAR_02191</name>
</gene>
<dbReference type="PATRIC" id="fig|338187.36.peg.2118"/>
<evidence type="ECO:0000256" key="2">
    <source>
        <dbReference type="ARBA" id="ARBA00023315"/>
    </source>
</evidence>
<dbReference type="PROSITE" id="PS51186">
    <property type="entry name" value="GNAT"/>
    <property type="match status" value="1"/>
</dbReference>
<evidence type="ECO:0000313" key="5">
    <source>
        <dbReference type="Proteomes" id="UP000008152"/>
    </source>
</evidence>
<keyword evidence="1" id="KW-0808">Transferase</keyword>
<dbReference type="Pfam" id="PF13673">
    <property type="entry name" value="Acetyltransf_10"/>
    <property type="match status" value="1"/>
</dbReference>
<keyword evidence="2" id="KW-0012">Acyltransferase</keyword>
<sequence>MVNCVRTSPLPFRFNGQWISMKRTFQYTRYHQVAKLTLRGCTLNFSPLKERKSMTVENVLPEHYAELLAVWENSVRATHDFITEEDIEFFKPIIIEQAFPAVTLKCVKDTAGAIQGFVGVHDEKIEMLFLLDQARGKGIGKMLLQHAIKHLGAVKVDVNEQNPQAVGFYQRMGFKVESRSPLDDIGKPFPILQMTL</sequence>
<dbReference type="InterPro" id="IPR000182">
    <property type="entry name" value="GNAT_dom"/>
</dbReference>
<dbReference type="GO" id="GO:0016747">
    <property type="term" value="F:acyltransferase activity, transferring groups other than amino-acyl groups"/>
    <property type="evidence" value="ECO:0007669"/>
    <property type="project" value="InterPro"/>
</dbReference>
<proteinExistence type="predicted"/>
<dbReference type="KEGG" id="vha:VIBHAR_02191"/>
<dbReference type="InterPro" id="IPR016181">
    <property type="entry name" value="Acyl_CoA_acyltransferase"/>
</dbReference>
<feature type="domain" description="N-acetyltransferase" evidence="3">
    <location>
        <begin position="54"/>
        <end position="196"/>
    </location>
</feature>